<evidence type="ECO:0000256" key="1">
    <source>
        <dbReference type="SAM" id="Phobius"/>
    </source>
</evidence>
<accession>A0A251RVU8</accession>
<evidence type="ECO:0000313" key="3">
    <source>
        <dbReference type="Proteomes" id="UP000215914"/>
    </source>
</evidence>
<gene>
    <name evidence="2" type="ORF">HannXRQ_Chr16g0498741</name>
</gene>
<organism evidence="2 3">
    <name type="scientific">Helianthus annuus</name>
    <name type="common">Common sunflower</name>
    <dbReference type="NCBI Taxonomy" id="4232"/>
    <lineage>
        <taxon>Eukaryota</taxon>
        <taxon>Viridiplantae</taxon>
        <taxon>Streptophyta</taxon>
        <taxon>Embryophyta</taxon>
        <taxon>Tracheophyta</taxon>
        <taxon>Spermatophyta</taxon>
        <taxon>Magnoliopsida</taxon>
        <taxon>eudicotyledons</taxon>
        <taxon>Gunneridae</taxon>
        <taxon>Pentapetalae</taxon>
        <taxon>asterids</taxon>
        <taxon>campanulids</taxon>
        <taxon>Asterales</taxon>
        <taxon>Asteraceae</taxon>
        <taxon>Asteroideae</taxon>
        <taxon>Heliantheae alliance</taxon>
        <taxon>Heliantheae</taxon>
        <taxon>Helianthus</taxon>
    </lineage>
</organism>
<keyword evidence="1" id="KW-0472">Membrane</keyword>
<reference evidence="3" key="1">
    <citation type="journal article" date="2017" name="Nature">
        <title>The sunflower genome provides insights into oil metabolism, flowering and Asterid evolution.</title>
        <authorList>
            <person name="Badouin H."/>
            <person name="Gouzy J."/>
            <person name="Grassa C.J."/>
            <person name="Murat F."/>
            <person name="Staton S.E."/>
            <person name="Cottret L."/>
            <person name="Lelandais-Briere C."/>
            <person name="Owens G.L."/>
            <person name="Carrere S."/>
            <person name="Mayjonade B."/>
            <person name="Legrand L."/>
            <person name="Gill N."/>
            <person name="Kane N.C."/>
            <person name="Bowers J.E."/>
            <person name="Hubner S."/>
            <person name="Bellec A."/>
            <person name="Berard A."/>
            <person name="Berges H."/>
            <person name="Blanchet N."/>
            <person name="Boniface M.C."/>
            <person name="Brunel D."/>
            <person name="Catrice O."/>
            <person name="Chaidir N."/>
            <person name="Claudel C."/>
            <person name="Donnadieu C."/>
            <person name="Faraut T."/>
            <person name="Fievet G."/>
            <person name="Helmstetter N."/>
            <person name="King M."/>
            <person name="Knapp S.J."/>
            <person name="Lai Z."/>
            <person name="Le Paslier M.C."/>
            <person name="Lippi Y."/>
            <person name="Lorenzon L."/>
            <person name="Mandel J.R."/>
            <person name="Marage G."/>
            <person name="Marchand G."/>
            <person name="Marquand E."/>
            <person name="Bret-Mestries E."/>
            <person name="Morien E."/>
            <person name="Nambeesan S."/>
            <person name="Nguyen T."/>
            <person name="Pegot-Espagnet P."/>
            <person name="Pouilly N."/>
            <person name="Raftis F."/>
            <person name="Sallet E."/>
            <person name="Schiex T."/>
            <person name="Thomas J."/>
            <person name="Vandecasteele C."/>
            <person name="Vares D."/>
            <person name="Vear F."/>
            <person name="Vautrin S."/>
            <person name="Crespi M."/>
            <person name="Mangin B."/>
            <person name="Burke J.M."/>
            <person name="Salse J."/>
            <person name="Munos S."/>
            <person name="Vincourt P."/>
            <person name="Rieseberg L.H."/>
            <person name="Langlade N.B."/>
        </authorList>
    </citation>
    <scope>NUCLEOTIDE SEQUENCE [LARGE SCALE GENOMIC DNA]</scope>
    <source>
        <strain evidence="3">cv. SF193</strain>
    </source>
</reference>
<sequence length="75" mass="8718">MGDLKVILNNHNLRDLNRVSAIIVSTFGLHVSIYSVDHTFLFAVRLREVISNRRRKIPPAVEQATDRRIMFHTFT</sequence>
<evidence type="ECO:0000313" key="2">
    <source>
        <dbReference type="EMBL" id="OTF90353.1"/>
    </source>
</evidence>
<keyword evidence="1" id="KW-1133">Transmembrane helix</keyword>
<keyword evidence="3" id="KW-1185">Reference proteome</keyword>
<name>A0A251RVU8_HELAN</name>
<protein>
    <submittedName>
        <fullName evidence="2">Uncharacterized protein</fullName>
    </submittedName>
</protein>
<feature type="transmembrane region" description="Helical" evidence="1">
    <location>
        <begin position="20"/>
        <end position="46"/>
    </location>
</feature>
<keyword evidence="1" id="KW-0812">Transmembrane</keyword>
<dbReference type="AlphaFoldDB" id="A0A251RVU8"/>
<proteinExistence type="predicted"/>
<dbReference type="Proteomes" id="UP000215914">
    <property type="component" value="Chromosome 16"/>
</dbReference>
<dbReference type="EMBL" id="CM007905">
    <property type="protein sequence ID" value="OTF90353.1"/>
    <property type="molecule type" value="Genomic_DNA"/>
</dbReference>
<dbReference type="InParanoid" id="A0A251RVU8"/>